<comment type="caution">
    <text evidence="6">The sequence shown here is derived from an EMBL/GenBank/DDBJ whole genome shotgun (WGS) entry which is preliminary data.</text>
</comment>
<feature type="coiled-coil region" evidence="4">
    <location>
        <begin position="56"/>
        <end position="118"/>
    </location>
</feature>
<name>A0A438DBR9_VITVI</name>
<organism evidence="6 7">
    <name type="scientific">Vitis vinifera</name>
    <name type="common">Grape</name>
    <dbReference type="NCBI Taxonomy" id="29760"/>
    <lineage>
        <taxon>Eukaryota</taxon>
        <taxon>Viridiplantae</taxon>
        <taxon>Streptophyta</taxon>
        <taxon>Embryophyta</taxon>
        <taxon>Tracheophyta</taxon>
        <taxon>Spermatophyta</taxon>
        <taxon>Magnoliopsida</taxon>
        <taxon>eudicotyledons</taxon>
        <taxon>Gunneridae</taxon>
        <taxon>Pentapetalae</taxon>
        <taxon>rosids</taxon>
        <taxon>Vitales</taxon>
        <taxon>Vitaceae</taxon>
        <taxon>Viteae</taxon>
        <taxon>Vitis</taxon>
    </lineage>
</organism>
<dbReference type="PANTHER" id="PTHR12542">
    <property type="entry name" value="EXOCYST COMPLEX PROTEIN EXO70"/>
    <property type="match status" value="1"/>
</dbReference>
<keyword evidence="4" id="KW-0175">Coiled coil</keyword>
<comment type="function">
    <text evidence="3">Component of the exocyst complex.</text>
</comment>
<reference evidence="6 7" key="1">
    <citation type="journal article" date="2018" name="PLoS Genet.">
        <title>Population sequencing reveals clonal diversity and ancestral inbreeding in the grapevine cultivar Chardonnay.</title>
        <authorList>
            <person name="Roach M.J."/>
            <person name="Johnson D.L."/>
            <person name="Bohlmann J."/>
            <person name="van Vuuren H.J."/>
            <person name="Jones S.J."/>
            <person name="Pretorius I.S."/>
            <person name="Schmidt S.A."/>
            <person name="Borneman A.R."/>
        </authorList>
    </citation>
    <scope>NUCLEOTIDE SEQUENCE [LARGE SCALE GENOMIC DNA]</scope>
    <source>
        <strain evidence="7">cv. Chardonnay</strain>
        <tissue evidence="6">Leaf</tissue>
    </source>
</reference>
<feature type="domain" description="Exocyst complex subunit Exo70 C-terminal" evidence="5">
    <location>
        <begin position="271"/>
        <end position="627"/>
    </location>
</feature>
<evidence type="ECO:0000256" key="1">
    <source>
        <dbReference type="ARBA" id="ARBA00006756"/>
    </source>
</evidence>
<dbReference type="AlphaFoldDB" id="A0A438DBR9"/>
<accession>A0A438DBR9</accession>
<dbReference type="InterPro" id="IPR046364">
    <property type="entry name" value="Exo70_C"/>
</dbReference>
<evidence type="ECO:0000256" key="3">
    <source>
        <dbReference type="RuleBase" id="RU365026"/>
    </source>
</evidence>
<protein>
    <recommendedName>
        <fullName evidence="3">Exocyst subunit Exo70 family protein</fullName>
    </recommendedName>
</protein>
<dbReference type="Gene3D" id="1.20.1280.170">
    <property type="entry name" value="Exocyst complex component Exo70"/>
    <property type="match status" value="1"/>
</dbReference>
<keyword evidence="2 3" id="KW-0813">Transport</keyword>
<dbReference type="InterPro" id="IPR016159">
    <property type="entry name" value="Cullin_repeat-like_dom_sf"/>
</dbReference>
<evidence type="ECO:0000256" key="2">
    <source>
        <dbReference type="ARBA" id="ARBA00022448"/>
    </source>
</evidence>
<dbReference type="InterPro" id="IPR004140">
    <property type="entry name" value="Exo70"/>
</dbReference>
<dbReference type="Pfam" id="PF20669">
    <property type="entry name" value="Exo70_N"/>
    <property type="match status" value="1"/>
</dbReference>
<keyword evidence="3" id="KW-0268">Exocytosis</keyword>
<evidence type="ECO:0000313" key="6">
    <source>
        <dbReference type="EMBL" id="RVW32878.1"/>
    </source>
</evidence>
<evidence type="ECO:0000256" key="4">
    <source>
        <dbReference type="SAM" id="Coils"/>
    </source>
</evidence>
<dbReference type="GO" id="GO:0005546">
    <property type="term" value="F:phosphatidylinositol-4,5-bisphosphate binding"/>
    <property type="evidence" value="ECO:0007669"/>
    <property type="project" value="InterPro"/>
</dbReference>
<dbReference type="GO" id="GO:0000145">
    <property type="term" value="C:exocyst"/>
    <property type="evidence" value="ECO:0007669"/>
    <property type="project" value="InterPro"/>
</dbReference>
<sequence>MEECRAIIPTYEGEEHVVAAAHHMVKALMASKNLTGDFKKILVDLDTHLSTMTILNERKGDELSEVELRLKCAEKKIMNRESKQLMIWDSGSKQVLEYLQAVEEVQTLKESLESLSLNGGEKQKRLLRQAESILQIAMVRLEEELLHILRHKKQSFEPEFASFHSCEEVVVYEESIVSVEDDISEDSSRRDSNGDESKEYTIGLINPEVIPHLKSIANVMFASNYDQEFCQAFIGARKDALDEYLGILELEKLSIEDVLRMDWGNLNYEIKKWIRAMKIIVRVYLASEKRLCDHILGDFGSINPICFVETSKVSMLRLLNFGEAVAIGQHLPEKLFSLLNMYEALADLLLHIDALFSEEAGASIRIDFHKLQRELGDAAGATFMEFETAIASYTSTSPFPGGGILHLTRYVMNYIKILTEYSNTLNLLLKDQNGEDPEPLIEAENAQGVPSQVVCPVAHHLRSIASLLESNLESRSKLYKDVSLQHIFLMNNIHYMVQKVKGSELRGFFGDEWIRKHMVKVQQRVTSYERTTWSSVLSLLREDGNSGSSSPWKMILKERCRGFSIAFEEVYKNQTAWFIPDPQLRDNLRILTSQKIIQAYRGFIGRNSENLSDKHIKYSADDLENYVHNLFEGSPKSLNNRRK</sequence>
<dbReference type="EMBL" id="QGNW01001703">
    <property type="protein sequence ID" value="RVW32878.1"/>
    <property type="molecule type" value="Genomic_DNA"/>
</dbReference>
<keyword evidence="3" id="KW-0653">Protein transport</keyword>
<proteinExistence type="inferred from homology"/>
<comment type="similarity">
    <text evidence="1 3">Belongs to the EXO70 family.</text>
</comment>
<dbReference type="GO" id="GO:0006887">
    <property type="term" value="P:exocytosis"/>
    <property type="evidence" value="ECO:0007669"/>
    <property type="project" value="UniProtKB-KW"/>
</dbReference>
<dbReference type="GO" id="GO:0015031">
    <property type="term" value="P:protein transport"/>
    <property type="evidence" value="ECO:0007669"/>
    <property type="project" value="UniProtKB-KW"/>
</dbReference>
<dbReference type="Proteomes" id="UP000288805">
    <property type="component" value="Unassembled WGS sequence"/>
</dbReference>
<evidence type="ECO:0000313" key="7">
    <source>
        <dbReference type="Proteomes" id="UP000288805"/>
    </source>
</evidence>
<gene>
    <name evidence="6" type="primary">EXO70E2_2</name>
    <name evidence="6" type="ORF">CK203_096655</name>
</gene>
<evidence type="ECO:0000259" key="5">
    <source>
        <dbReference type="Pfam" id="PF03081"/>
    </source>
</evidence>
<dbReference type="PANTHER" id="PTHR12542:SF92">
    <property type="entry name" value="EXOCYST COMPLEX COMPONENT EXO70E2"/>
    <property type="match status" value="1"/>
</dbReference>
<dbReference type="SUPFAM" id="SSF74788">
    <property type="entry name" value="Cullin repeat-like"/>
    <property type="match status" value="1"/>
</dbReference>
<dbReference type="Pfam" id="PF03081">
    <property type="entry name" value="Exo70_C"/>
    <property type="match status" value="1"/>
</dbReference>